<evidence type="ECO:0000256" key="5">
    <source>
        <dbReference type="ARBA" id="ARBA00022989"/>
    </source>
</evidence>
<dbReference type="SUPFAM" id="SSF161098">
    <property type="entry name" value="MetI-like"/>
    <property type="match status" value="1"/>
</dbReference>
<reference evidence="10" key="4">
    <citation type="journal article" date="2022" name="Nat. Biotechnol.">
        <title>Carbon-negative production of acetone and isopropanol by gas fermentation at industrial pilot scale.</title>
        <authorList>
            <person name="Liew F.E."/>
            <person name="Nogle R."/>
            <person name="Abdalla T."/>
            <person name="Rasor B.J."/>
            <person name="Canter C."/>
            <person name="Jensen R.O."/>
            <person name="Wang L."/>
            <person name="Strutz J."/>
            <person name="Chirania P."/>
            <person name="De Tissera S."/>
            <person name="Mueller A.P."/>
            <person name="Ruan Z."/>
            <person name="Gao A."/>
            <person name="Tran L."/>
            <person name="Engle N.L."/>
            <person name="Bromley J.C."/>
            <person name="Daniell J."/>
            <person name="Conrado R."/>
            <person name="Tschaplinski T.J."/>
            <person name="Giannone R.J."/>
            <person name="Hettich R.L."/>
            <person name="Karim A.S."/>
            <person name="Simpson S.D."/>
            <person name="Brown S.D."/>
            <person name="Leang C."/>
            <person name="Jewett M.C."/>
            <person name="Kopke M."/>
        </authorList>
    </citation>
    <scope>NUCLEOTIDE SEQUENCE</scope>
    <source>
        <strain evidence="10">DJ080</strain>
    </source>
</reference>
<dbReference type="Proteomes" id="UP000822184">
    <property type="component" value="Unassembled WGS sequence"/>
</dbReference>
<feature type="transmembrane region" description="Helical" evidence="7">
    <location>
        <begin position="264"/>
        <end position="283"/>
    </location>
</feature>
<comment type="subcellular location">
    <subcellularLocation>
        <location evidence="1 7">Cell membrane</location>
        <topology evidence="1 7">Multi-pass membrane protein</topology>
    </subcellularLocation>
</comment>
<comment type="similarity">
    <text evidence="7">Belongs to the binding-protein-dependent transport system permease family.</text>
</comment>
<keyword evidence="3" id="KW-1003">Cell membrane</keyword>
<keyword evidence="6 7" id="KW-0472">Membrane</keyword>
<dbReference type="PANTHER" id="PTHR43744:SF9">
    <property type="entry name" value="POLYGALACTURONAN_RHAMNOGALACTURONAN TRANSPORT SYSTEM PERMEASE PROTEIN YTCP"/>
    <property type="match status" value="1"/>
</dbReference>
<evidence type="ECO:0000259" key="8">
    <source>
        <dbReference type="PROSITE" id="PS50928"/>
    </source>
</evidence>
<evidence type="ECO:0000256" key="4">
    <source>
        <dbReference type="ARBA" id="ARBA00022692"/>
    </source>
</evidence>
<feature type="transmembrane region" description="Helical" evidence="7">
    <location>
        <begin position="77"/>
        <end position="102"/>
    </location>
</feature>
<evidence type="ECO:0000256" key="2">
    <source>
        <dbReference type="ARBA" id="ARBA00022448"/>
    </source>
</evidence>
<reference evidence="9 12" key="1">
    <citation type="submission" date="2020-04" db="EMBL/GenBank/DDBJ databases">
        <authorList>
            <person name="Hitch T.C.A."/>
            <person name="Wylensek D."/>
            <person name="Clavel T."/>
        </authorList>
    </citation>
    <scope>NUCLEOTIDE SEQUENCE [LARGE SCALE GENOMIC DNA]</scope>
    <source>
        <strain evidence="9 12">WB01_NA02</strain>
    </source>
</reference>
<dbReference type="InterPro" id="IPR035906">
    <property type="entry name" value="MetI-like_sf"/>
</dbReference>
<dbReference type="Proteomes" id="UP000587880">
    <property type="component" value="Unassembled WGS sequence"/>
</dbReference>
<dbReference type="GO" id="GO:0055085">
    <property type="term" value="P:transmembrane transport"/>
    <property type="evidence" value="ECO:0007669"/>
    <property type="project" value="InterPro"/>
</dbReference>
<dbReference type="GO" id="GO:0005886">
    <property type="term" value="C:plasma membrane"/>
    <property type="evidence" value="ECO:0007669"/>
    <property type="project" value="UniProtKB-SubCell"/>
</dbReference>
<feature type="transmembrane region" description="Helical" evidence="7">
    <location>
        <begin position="144"/>
        <end position="164"/>
    </location>
</feature>
<evidence type="ECO:0000313" key="13">
    <source>
        <dbReference type="Proteomes" id="UP000822184"/>
    </source>
</evidence>
<keyword evidence="4 7" id="KW-0812">Transmembrane</keyword>
<keyword evidence="2 7" id="KW-0813">Transport</keyword>
<organism evidence="11 13">
    <name type="scientific">Clostridium beijerinckii</name>
    <name type="common">Clostridium MP</name>
    <dbReference type="NCBI Taxonomy" id="1520"/>
    <lineage>
        <taxon>Bacteria</taxon>
        <taxon>Bacillati</taxon>
        <taxon>Bacillota</taxon>
        <taxon>Clostridia</taxon>
        <taxon>Eubacteriales</taxon>
        <taxon>Clostridiaceae</taxon>
        <taxon>Clostridium</taxon>
    </lineage>
</organism>
<proteinExistence type="inferred from homology"/>
<keyword evidence="5 7" id="KW-1133">Transmembrane helix</keyword>
<dbReference type="Proteomes" id="UP001193748">
    <property type="component" value="Unassembled WGS sequence"/>
</dbReference>
<evidence type="ECO:0000313" key="9">
    <source>
        <dbReference type="EMBL" id="NMF05867.1"/>
    </source>
</evidence>
<feature type="transmembrane region" description="Helical" evidence="7">
    <location>
        <begin position="114"/>
        <end position="132"/>
    </location>
</feature>
<evidence type="ECO:0000313" key="10">
    <source>
        <dbReference type="EMBL" id="NRT90867.1"/>
    </source>
</evidence>
<sequence>MAGLKKRSKSDIIFDSIIGIFMVAFVIVTLYPILNTLAISFNDGIDTVRGGIYLWPREFTMKNYQTVFNNDNLVKGAFISVSRTIIGTVLHVFLTAMLAYIISRKDFIFKKQLSIFYVITMYVSGGMIPVYVLMKNLHLTNNFLVYILPGLLSAFNMIVIRTFINGLPDSLVESAKIDGAGEFRIFIQIVLPLCKPVLATVALFVAVDQWNAWFDAMLYNSQNINLTTLQYELMKLLSSAMQQGGAGAIDAAKNAGSMVTPKSIRAAATIITALPIVCLYPFLQRYFVSGLTIGGVKE</sequence>
<dbReference type="EMBL" id="JABSWW010000001">
    <property type="protein sequence ID" value="NRT90867.1"/>
    <property type="molecule type" value="Genomic_DNA"/>
</dbReference>
<reference evidence="10" key="2">
    <citation type="submission" date="2020-05" db="EMBL/GenBank/DDBJ databases">
        <authorList>
            <person name="Brown S."/>
            <person name="Huntemann M."/>
            <person name="Clum A."/>
            <person name="Spunde A."/>
            <person name="Palaniappan K."/>
            <person name="Ritter S."/>
            <person name="Mikhailova N."/>
            <person name="Chen I.-M."/>
            <person name="Stamatis D."/>
            <person name="Reddy T."/>
            <person name="O'Malley R."/>
            <person name="Daum C."/>
            <person name="Shapiro N."/>
            <person name="Ivanova N."/>
            <person name="Kyrpides N."/>
            <person name="Woyke T."/>
        </authorList>
    </citation>
    <scope>NUCLEOTIDE SEQUENCE</scope>
    <source>
        <strain evidence="10">DJ080</strain>
    </source>
</reference>
<dbReference type="EMBL" id="JABAGD010000024">
    <property type="protein sequence ID" value="NMF05867.1"/>
    <property type="molecule type" value="Genomic_DNA"/>
</dbReference>
<evidence type="ECO:0000256" key="7">
    <source>
        <dbReference type="RuleBase" id="RU363032"/>
    </source>
</evidence>
<feature type="transmembrane region" description="Helical" evidence="7">
    <location>
        <begin position="12"/>
        <end position="34"/>
    </location>
</feature>
<gene>
    <name evidence="10" type="ORF">B0H41_004546</name>
    <name evidence="11" type="ORF">BCD95_000787</name>
    <name evidence="9" type="ORF">HF849_14140</name>
</gene>
<evidence type="ECO:0000256" key="6">
    <source>
        <dbReference type="ARBA" id="ARBA00023136"/>
    </source>
</evidence>
<evidence type="ECO:0000256" key="1">
    <source>
        <dbReference type="ARBA" id="ARBA00004651"/>
    </source>
</evidence>
<feature type="transmembrane region" description="Helical" evidence="7">
    <location>
        <begin position="185"/>
        <end position="207"/>
    </location>
</feature>
<dbReference type="CDD" id="cd06261">
    <property type="entry name" value="TM_PBP2"/>
    <property type="match status" value="1"/>
</dbReference>
<dbReference type="EMBL" id="JABTDW010000001">
    <property type="protein sequence ID" value="NSB12528.1"/>
    <property type="molecule type" value="Genomic_DNA"/>
</dbReference>
<feature type="domain" description="ABC transmembrane type-1" evidence="8">
    <location>
        <begin position="77"/>
        <end position="283"/>
    </location>
</feature>
<dbReference type="Gene3D" id="1.10.3720.10">
    <property type="entry name" value="MetI-like"/>
    <property type="match status" value="1"/>
</dbReference>
<evidence type="ECO:0000256" key="3">
    <source>
        <dbReference type="ARBA" id="ARBA00022475"/>
    </source>
</evidence>
<dbReference type="RefSeq" id="WP_077854065.1">
    <property type="nucleotide sequence ID" value="NZ_JABAGD010000024.1"/>
</dbReference>
<dbReference type="PROSITE" id="PS50928">
    <property type="entry name" value="ABC_TM1"/>
    <property type="match status" value="1"/>
</dbReference>
<accession>A0A1S8PYU5</accession>
<evidence type="ECO:0000313" key="11">
    <source>
        <dbReference type="EMBL" id="NSB12528.1"/>
    </source>
</evidence>
<dbReference type="Pfam" id="PF00528">
    <property type="entry name" value="BPD_transp_1"/>
    <property type="match status" value="1"/>
</dbReference>
<dbReference type="InterPro" id="IPR000515">
    <property type="entry name" value="MetI-like"/>
</dbReference>
<protein>
    <submittedName>
        <fullName evidence="11">Aldouronate transport system permease protein</fullName>
    </submittedName>
    <submittedName>
        <fullName evidence="9">Carbohydrate ABC transporter permease</fullName>
    </submittedName>
</protein>
<dbReference type="AlphaFoldDB" id="A0A1S8PYU5"/>
<comment type="caution">
    <text evidence="11">The sequence shown here is derived from an EMBL/GenBank/DDBJ whole genome shotgun (WGS) entry which is preliminary data.</text>
</comment>
<evidence type="ECO:0000313" key="12">
    <source>
        <dbReference type="Proteomes" id="UP000587880"/>
    </source>
</evidence>
<name>A0A1S8PYU5_CLOBE</name>
<dbReference type="PANTHER" id="PTHR43744">
    <property type="entry name" value="ABC TRANSPORTER PERMEASE PROTEIN MG189-RELATED-RELATED"/>
    <property type="match status" value="1"/>
</dbReference>
<reference evidence="11" key="3">
    <citation type="submission" date="2020-06" db="EMBL/GenBank/DDBJ databases">
        <title>Genomic insights into acetone-butanol-ethanol (ABE) fermentation by sequencing solventogenic clostridia strains.</title>
        <authorList>
            <person name="Brown S."/>
        </authorList>
    </citation>
    <scope>NUCLEOTIDE SEQUENCE</scope>
    <source>
        <strain evidence="11">DJ123</strain>
    </source>
</reference>